<feature type="domain" description="Beta-lactamase-related" evidence="2">
    <location>
        <begin position="42"/>
        <end position="349"/>
    </location>
</feature>
<dbReference type="Proteomes" id="UP000008461">
    <property type="component" value="Chromosome"/>
</dbReference>
<name>F4KWR8_HALH1</name>
<dbReference type="PANTHER" id="PTHR46825:SF9">
    <property type="entry name" value="BETA-LACTAMASE-RELATED DOMAIN-CONTAINING PROTEIN"/>
    <property type="match status" value="1"/>
</dbReference>
<dbReference type="STRING" id="760192.Halhy_4717"/>
<dbReference type="eggNOG" id="COG1680">
    <property type="taxonomic scope" value="Bacteria"/>
</dbReference>
<dbReference type="HOGENOM" id="CLU_020027_0_4_10"/>
<dbReference type="InterPro" id="IPR050491">
    <property type="entry name" value="AmpC-like"/>
</dbReference>
<evidence type="ECO:0000313" key="3">
    <source>
        <dbReference type="EMBL" id="AEE52551.1"/>
    </source>
</evidence>
<dbReference type="Gene3D" id="3.40.710.10">
    <property type="entry name" value="DD-peptidase/beta-lactamase superfamily"/>
    <property type="match status" value="1"/>
</dbReference>
<dbReference type="KEGG" id="hhy:Halhy_4717"/>
<dbReference type="PANTHER" id="PTHR46825">
    <property type="entry name" value="D-ALANYL-D-ALANINE-CARBOXYPEPTIDASE/ENDOPEPTIDASE AMPH"/>
    <property type="match status" value="1"/>
</dbReference>
<evidence type="ECO:0000313" key="4">
    <source>
        <dbReference type="Proteomes" id="UP000008461"/>
    </source>
</evidence>
<dbReference type="AlphaFoldDB" id="F4KWR8"/>
<dbReference type="InterPro" id="IPR001466">
    <property type="entry name" value="Beta-lactam-related"/>
</dbReference>
<dbReference type="SUPFAM" id="SSF56601">
    <property type="entry name" value="beta-lactamase/transpeptidase-like"/>
    <property type="match status" value="1"/>
</dbReference>
<accession>F4KWR8</accession>
<gene>
    <name evidence="3" type="ordered locus">Halhy_4717</name>
</gene>
<reference evidence="3 4" key="1">
    <citation type="journal article" date="2011" name="Stand. Genomic Sci.">
        <title>Complete genome sequence of Haliscomenobacter hydrossis type strain (O).</title>
        <authorList>
            <consortium name="US DOE Joint Genome Institute (JGI-PGF)"/>
            <person name="Daligault H."/>
            <person name="Lapidus A."/>
            <person name="Zeytun A."/>
            <person name="Nolan M."/>
            <person name="Lucas S."/>
            <person name="Del Rio T.G."/>
            <person name="Tice H."/>
            <person name="Cheng J.F."/>
            <person name="Tapia R."/>
            <person name="Han C."/>
            <person name="Goodwin L."/>
            <person name="Pitluck S."/>
            <person name="Liolios K."/>
            <person name="Pagani I."/>
            <person name="Ivanova N."/>
            <person name="Huntemann M."/>
            <person name="Mavromatis K."/>
            <person name="Mikhailova N."/>
            <person name="Pati A."/>
            <person name="Chen A."/>
            <person name="Palaniappan K."/>
            <person name="Land M."/>
            <person name="Hauser L."/>
            <person name="Brambilla E.M."/>
            <person name="Rohde M."/>
            <person name="Verbarg S."/>
            <person name="Goker M."/>
            <person name="Bristow J."/>
            <person name="Eisen J.A."/>
            <person name="Markowitz V."/>
            <person name="Hugenholtz P."/>
            <person name="Kyrpides N.C."/>
            <person name="Klenk H.P."/>
            <person name="Woyke T."/>
        </authorList>
    </citation>
    <scope>NUCLEOTIDE SEQUENCE [LARGE SCALE GENOMIC DNA]</scope>
    <source>
        <strain evidence="4">ATCC 27775 / DSM 1100 / LMG 10767 / O</strain>
    </source>
</reference>
<evidence type="ECO:0000256" key="1">
    <source>
        <dbReference type="SAM" id="MobiDB-lite"/>
    </source>
</evidence>
<dbReference type="EMBL" id="CP002691">
    <property type="protein sequence ID" value="AEE52551.1"/>
    <property type="molecule type" value="Genomic_DNA"/>
</dbReference>
<reference key="2">
    <citation type="submission" date="2011-04" db="EMBL/GenBank/DDBJ databases">
        <title>Complete sequence of chromosome of Haliscomenobacter hydrossis DSM 1100.</title>
        <authorList>
            <consortium name="US DOE Joint Genome Institute (JGI-PGF)"/>
            <person name="Lucas S."/>
            <person name="Han J."/>
            <person name="Lapidus A."/>
            <person name="Bruce D."/>
            <person name="Goodwin L."/>
            <person name="Pitluck S."/>
            <person name="Peters L."/>
            <person name="Kyrpides N."/>
            <person name="Mavromatis K."/>
            <person name="Ivanova N."/>
            <person name="Ovchinnikova G."/>
            <person name="Pagani I."/>
            <person name="Daligault H."/>
            <person name="Detter J.C."/>
            <person name="Han C."/>
            <person name="Land M."/>
            <person name="Hauser L."/>
            <person name="Markowitz V."/>
            <person name="Cheng J.-F."/>
            <person name="Hugenholtz P."/>
            <person name="Woyke T."/>
            <person name="Wu D."/>
            <person name="Verbarg S."/>
            <person name="Frueling A."/>
            <person name="Brambilla E."/>
            <person name="Klenk H.-P."/>
            <person name="Eisen J.A."/>
        </authorList>
    </citation>
    <scope>NUCLEOTIDE SEQUENCE</scope>
    <source>
        <strain>DSM 1100</strain>
    </source>
</reference>
<organism evidence="3 4">
    <name type="scientific">Haliscomenobacter hydrossis (strain ATCC 27775 / DSM 1100 / LMG 10767 / O)</name>
    <dbReference type="NCBI Taxonomy" id="760192"/>
    <lineage>
        <taxon>Bacteria</taxon>
        <taxon>Pseudomonadati</taxon>
        <taxon>Bacteroidota</taxon>
        <taxon>Saprospiria</taxon>
        <taxon>Saprospirales</taxon>
        <taxon>Haliscomenobacteraceae</taxon>
        <taxon>Haliscomenobacter</taxon>
    </lineage>
</organism>
<dbReference type="InterPro" id="IPR012338">
    <property type="entry name" value="Beta-lactam/transpept-like"/>
</dbReference>
<sequence>MRPFMKPTITIFLLIGFYTSLCAQHHRWIHPYVPLIDSLFANNQRGSYPGLAVGVVKGGQLMLAKGYGLANLEHGLPFTPNTISDIGSLAKQMTSFAMVLLAQNKQLSLDDNIQKYLPEVPDFGKPITIRNLIHHTSGLREIYGMLEIAGWKQGDAVRQEEALSLVQSSRELNFSPGSRYAYCNTAYMLLAEIIQRVSRQGFEQWMRENIFHPLDMNDTYVMDIQGEIFPRCADSYTMSDKNVWIKLYDNSTVIGAGGIYTTLPDLARWFNNFRDGKVGGMGAIQQMFQRGILSNGDTLNYAFGLEKSTYRGLQRIQHTGSSAGYRAALVYFPQQDLAIMVKSNYANFNSQATCERIADLILEDEFTEGPSSFASINKPRPEGELPNGPQFQDYPGNYYCPDVETTYTFRVEGDQLIGHHRLNGSFKLQHINGDRFNGPSFLGSVKFERDDTGKVSGMRISNGRVLNLWMSKTTQK</sequence>
<protein>
    <submittedName>
        <fullName evidence="3">Beta-lactamase</fullName>
    </submittedName>
</protein>
<dbReference type="Pfam" id="PF00144">
    <property type="entry name" value="Beta-lactamase"/>
    <property type="match status" value="1"/>
</dbReference>
<dbReference type="OrthoDB" id="9793489at2"/>
<proteinExistence type="predicted"/>
<evidence type="ECO:0000259" key="2">
    <source>
        <dbReference type="Pfam" id="PF00144"/>
    </source>
</evidence>
<keyword evidence="4" id="KW-1185">Reference proteome</keyword>
<feature type="region of interest" description="Disordered" evidence="1">
    <location>
        <begin position="372"/>
        <end position="391"/>
    </location>
</feature>